<dbReference type="AlphaFoldDB" id="A0A2Z6B1L1"/>
<feature type="chain" id="PRO_5016392455" evidence="2">
    <location>
        <begin position="23"/>
        <end position="86"/>
    </location>
</feature>
<keyword evidence="4" id="KW-1185">Reference proteome</keyword>
<evidence type="ECO:0000256" key="2">
    <source>
        <dbReference type="SAM" id="SignalP"/>
    </source>
</evidence>
<dbReference type="KEGG" id="dfl:DFE_2683"/>
<proteinExistence type="predicted"/>
<evidence type="ECO:0000313" key="3">
    <source>
        <dbReference type="EMBL" id="BBD09409.1"/>
    </source>
</evidence>
<evidence type="ECO:0000256" key="1">
    <source>
        <dbReference type="SAM" id="MobiDB-lite"/>
    </source>
</evidence>
<dbReference type="Proteomes" id="UP000269883">
    <property type="component" value="Chromosome"/>
</dbReference>
<feature type="region of interest" description="Disordered" evidence="1">
    <location>
        <begin position="21"/>
        <end position="59"/>
    </location>
</feature>
<protein>
    <submittedName>
        <fullName evidence="3">Uncharacterized protein</fullName>
    </submittedName>
</protein>
<reference evidence="3 4" key="1">
    <citation type="journal article" date="2018" name="Sci. Adv.">
        <title>Multi-heme cytochromes provide a pathway for survival in energy-limited environments.</title>
        <authorList>
            <person name="Deng X."/>
            <person name="Dohmae N."/>
            <person name="Nealson K.H."/>
            <person name="Hashimoto K."/>
            <person name="Okamoto A."/>
        </authorList>
    </citation>
    <scope>NUCLEOTIDE SEQUENCE [LARGE SCALE GENOMIC DNA]</scope>
    <source>
        <strain evidence="3 4">IS5</strain>
    </source>
</reference>
<sequence length="86" mass="8854">MSVKNILLALCVLAICATSALAQPGGGGKRKGPPPEAFTACEGKSAGDTASFTSPRGDEVTGICVEQNGKMVLRPDNPPERGKKKQ</sequence>
<accession>A0A2Z6B1L1</accession>
<evidence type="ECO:0000313" key="4">
    <source>
        <dbReference type="Proteomes" id="UP000269883"/>
    </source>
</evidence>
<feature type="signal peptide" evidence="2">
    <location>
        <begin position="1"/>
        <end position="22"/>
    </location>
</feature>
<gene>
    <name evidence="3" type="ORF">DFE_2683</name>
</gene>
<keyword evidence="2" id="KW-0732">Signal</keyword>
<organism evidence="3 4">
    <name type="scientific">Desulfovibrio ferrophilus</name>
    <dbReference type="NCBI Taxonomy" id="241368"/>
    <lineage>
        <taxon>Bacteria</taxon>
        <taxon>Pseudomonadati</taxon>
        <taxon>Thermodesulfobacteriota</taxon>
        <taxon>Desulfovibrionia</taxon>
        <taxon>Desulfovibrionales</taxon>
        <taxon>Desulfovibrionaceae</taxon>
        <taxon>Desulfovibrio</taxon>
    </lineage>
</organism>
<dbReference type="EMBL" id="AP017378">
    <property type="protein sequence ID" value="BBD09409.1"/>
    <property type="molecule type" value="Genomic_DNA"/>
</dbReference>
<name>A0A2Z6B1L1_9BACT</name>